<accession>A0A665XE12</accession>
<dbReference type="Gene3D" id="3.40.50.1820">
    <property type="entry name" value="alpha/beta hydrolase"/>
    <property type="match status" value="1"/>
</dbReference>
<dbReference type="GO" id="GO:0006637">
    <property type="term" value="P:acyl-CoA metabolic process"/>
    <property type="evidence" value="ECO:0007669"/>
    <property type="project" value="InterPro"/>
</dbReference>
<dbReference type="GO" id="GO:0047617">
    <property type="term" value="F:fatty acyl-CoA hydrolase activity"/>
    <property type="evidence" value="ECO:0007669"/>
    <property type="project" value="TreeGrafter"/>
</dbReference>
<dbReference type="InterPro" id="IPR016662">
    <property type="entry name" value="Acyl-CoA_thioEstase_long-chain"/>
</dbReference>
<dbReference type="InParanoid" id="A0A665XE12"/>
<dbReference type="InterPro" id="IPR029058">
    <property type="entry name" value="AB_hydrolase_fold"/>
</dbReference>
<proteinExistence type="inferred from homology"/>
<dbReference type="Gene3D" id="2.60.40.2240">
    <property type="entry name" value="Acyl-CoA thioester hydrolase/BAAT N-terminal domain"/>
    <property type="match status" value="1"/>
</dbReference>
<dbReference type="Ensembl" id="ENSENLT00000055929.1">
    <property type="protein sequence ID" value="ENSENLP00000054638.1"/>
    <property type="gene ID" value="ENSENLG00000022767.1"/>
</dbReference>
<dbReference type="InterPro" id="IPR042490">
    <property type="entry name" value="Thio_Ohase/BAAT_N"/>
</dbReference>
<evidence type="ECO:0000256" key="2">
    <source>
        <dbReference type="PIRSR" id="PIRSR016521-1"/>
    </source>
</evidence>
<dbReference type="Pfam" id="PF08840">
    <property type="entry name" value="BAAT_C"/>
    <property type="match status" value="1"/>
</dbReference>
<organism evidence="5 6">
    <name type="scientific">Echeneis naucrates</name>
    <name type="common">Live sharksucker</name>
    <dbReference type="NCBI Taxonomy" id="173247"/>
    <lineage>
        <taxon>Eukaryota</taxon>
        <taxon>Metazoa</taxon>
        <taxon>Chordata</taxon>
        <taxon>Craniata</taxon>
        <taxon>Vertebrata</taxon>
        <taxon>Euteleostomi</taxon>
        <taxon>Actinopterygii</taxon>
        <taxon>Neopterygii</taxon>
        <taxon>Teleostei</taxon>
        <taxon>Neoteleostei</taxon>
        <taxon>Acanthomorphata</taxon>
        <taxon>Carangaria</taxon>
        <taxon>Carangiformes</taxon>
        <taxon>Echeneidae</taxon>
        <taxon>Echeneis</taxon>
    </lineage>
</organism>
<dbReference type="AlphaFoldDB" id="A0A665XE12"/>
<evidence type="ECO:0000313" key="5">
    <source>
        <dbReference type="Ensembl" id="ENSENLP00000054638.1"/>
    </source>
</evidence>
<dbReference type="FunFam" id="3.40.50.1820:FF:000024">
    <property type="entry name" value="acyl-coenzyme A thioesterase 4"/>
    <property type="match status" value="1"/>
</dbReference>
<dbReference type="InterPro" id="IPR014940">
    <property type="entry name" value="BAAT_C"/>
</dbReference>
<feature type="domain" description="Acyl-CoA thioester hydrolase/bile acid-CoA amino acid N-acetyltransferase" evidence="3">
    <location>
        <begin position="36"/>
        <end position="158"/>
    </location>
</feature>
<dbReference type="Proteomes" id="UP000472264">
    <property type="component" value="Chromosome 17"/>
</dbReference>
<feature type="active site" description="Charge relay system" evidence="2">
    <location>
        <position position="374"/>
    </location>
</feature>
<dbReference type="GO" id="GO:0006631">
    <property type="term" value="P:fatty acid metabolic process"/>
    <property type="evidence" value="ECO:0007669"/>
    <property type="project" value="TreeGrafter"/>
</dbReference>
<sequence length="432" mass="47617">WTLLLWRCFSYLSSPSAQMSSQVRLRLLPRSSCLFDEPFRLKVSGLRSRQLVALTARSTDQKGVEFSSRASYRADGSGEVHLDRDPSLGGSYAGVEPMGLLWSMRPDSSHRKLVIRNSLHPHVVKFSVHEQDGDGRLLAEAANERLLIGDGVVRRPVRGEHFQGVLFTPPGEGPFCAVLDLSSYTCEIRPSLLASKGFVVLAVAVHSSKLVNMNVMHLDLFEEALNFLKKQPKVSRLSIGIVARSQGADVALSLAAFVPGVEAVVWINGCGANISVPLHYKNSQILSPLSMDVDKVIHTESGARVIKYIVGNPLAEENKGSVVPIEQATGQFLFVAAEDDLGWDSKAFMGQMVERLKSRGRNNFEVVTYPKAGHLLEAPYGPYCPSSVHGLLHFPVMWGGEPRFHAAAEVHLWEKVQEFLKTHLKCDVKSKL</sequence>
<name>A0A665XE12_ECHNA</name>
<dbReference type="InterPro" id="IPR006862">
    <property type="entry name" value="Thio_Ohase/aa_AcTrfase"/>
</dbReference>
<feature type="domain" description="BAAT/Acyl-CoA thioester hydrolase C-terminal" evidence="4">
    <location>
        <begin position="216"/>
        <end position="425"/>
    </location>
</feature>
<dbReference type="SUPFAM" id="SSF53474">
    <property type="entry name" value="alpha/beta-Hydrolases"/>
    <property type="match status" value="1"/>
</dbReference>
<keyword evidence="6" id="KW-1185">Reference proteome</keyword>
<dbReference type="Pfam" id="PF04775">
    <property type="entry name" value="Bile_Hydr_Trans"/>
    <property type="match status" value="1"/>
</dbReference>
<reference evidence="5" key="1">
    <citation type="submission" date="2021-04" db="EMBL/GenBank/DDBJ databases">
        <authorList>
            <consortium name="Wellcome Sanger Institute Data Sharing"/>
        </authorList>
    </citation>
    <scope>NUCLEOTIDE SEQUENCE [LARGE SCALE GENOMIC DNA]</scope>
</reference>
<comment type="similarity">
    <text evidence="1">Belongs to the C/M/P thioester hydrolase family.</text>
</comment>
<dbReference type="PANTHER" id="PTHR10824:SF17">
    <property type="entry name" value="ACYL-COENZYME A THIOESTERASE 6"/>
    <property type="match status" value="1"/>
</dbReference>
<feature type="active site" description="Charge relay system" evidence="2">
    <location>
        <position position="340"/>
    </location>
</feature>
<reference evidence="5" key="2">
    <citation type="submission" date="2025-08" db="UniProtKB">
        <authorList>
            <consortium name="Ensembl"/>
        </authorList>
    </citation>
    <scope>IDENTIFICATION</scope>
</reference>
<dbReference type="OMA" id="YKQTCIP"/>
<evidence type="ECO:0000256" key="1">
    <source>
        <dbReference type="ARBA" id="ARBA00006538"/>
    </source>
</evidence>
<evidence type="ECO:0000313" key="6">
    <source>
        <dbReference type="Proteomes" id="UP000472264"/>
    </source>
</evidence>
<dbReference type="PANTHER" id="PTHR10824">
    <property type="entry name" value="ACYL-COENZYME A THIOESTERASE-RELATED"/>
    <property type="match status" value="1"/>
</dbReference>
<evidence type="ECO:0000259" key="4">
    <source>
        <dbReference type="Pfam" id="PF08840"/>
    </source>
</evidence>
<reference evidence="5" key="3">
    <citation type="submission" date="2025-09" db="UniProtKB">
        <authorList>
            <consortium name="Ensembl"/>
        </authorList>
    </citation>
    <scope>IDENTIFICATION</scope>
</reference>
<feature type="active site" description="Charge relay system" evidence="2">
    <location>
        <position position="245"/>
    </location>
</feature>
<gene>
    <name evidence="5" type="primary">LOC115058288</name>
</gene>
<evidence type="ECO:0000259" key="3">
    <source>
        <dbReference type="Pfam" id="PF04775"/>
    </source>
</evidence>
<dbReference type="PIRSF" id="PIRSF016521">
    <property type="entry name" value="Acyl-CoA_hydro"/>
    <property type="match status" value="1"/>
</dbReference>
<protein>
    <submittedName>
        <fullName evidence="5">Acyl-coenzyme A thioesterase 2, mitochondrial-like</fullName>
    </submittedName>
</protein>